<dbReference type="PANTHER" id="PTHR46696">
    <property type="entry name" value="P450, PUTATIVE (EUROFUNG)-RELATED"/>
    <property type="match status" value="1"/>
</dbReference>
<dbReference type="InterPro" id="IPR001128">
    <property type="entry name" value="Cyt_P450"/>
</dbReference>
<dbReference type="EMBL" id="CAEZSF010000138">
    <property type="protein sequence ID" value="CAB4546303.1"/>
    <property type="molecule type" value="Genomic_DNA"/>
</dbReference>
<dbReference type="GO" id="GO:0016705">
    <property type="term" value="F:oxidoreductase activity, acting on paired donors, with incorporation or reduction of molecular oxygen"/>
    <property type="evidence" value="ECO:0007669"/>
    <property type="project" value="InterPro"/>
</dbReference>
<sequence length="412" mass="45356">MSESTSPEQPRIITVSTYEQAREVFRRRDLRQALYDAGDVVMADVLVNLHGDDHRARRRLENRLFRKDTHLRYERELFPPLLASTLAPAVEAGTSELVTLSHQIMMNLAALTAGVDRPMGTAEETLRLYAYLMTFIEGATLAHYGGDVAAKEAQVAKALTAFDREFLQPSIARREALLNDLGSGAIEEGDLPQDVLTTLMRNQDHLELPDDVLLREICFFLLAGAHTSATAFLRTLDQIFSYTDSEPELAVRARTDTEFLQRCVHETIRLNPSSPVAMRWAVDDVVLKDGTQIAAGDKVVIDLMAANRDVSVFGSDAGAFLPERELVDGLAPWGLSFGLGMHACIGQDLAAGVDPAGHSAEEEHLLGLVPAAVAAVLQAGGRRDPDRPPTLDPFSARHYWSKYPVLFEKSEP</sequence>
<dbReference type="GO" id="GO:0004497">
    <property type="term" value="F:monooxygenase activity"/>
    <property type="evidence" value="ECO:0007669"/>
    <property type="project" value="InterPro"/>
</dbReference>
<protein>
    <submittedName>
        <fullName evidence="2">Unannotated protein</fullName>
    </submittedName>
</protein>
<reference evidence="2" key="1">
    <citation type="submission" date="2020-05" db="EMBL/GenBank/DDBJ databases">
        <authorList>
            <person name="Chiriac C."/>
            <person name="Salcher M."/>
            <person name="Ghai R."/>
            <person name="Kavagutti S V."/>
        </authorList>
    </citation>
    <scope>NUCLEOTIDE SEQUENCE</scope>
</reference>
<gene>
    <name evidence="2" type="ORF">UFOPK1358_01333</name>
</gene>
<dbReference type="InterPro" id="IPR036396">
    <property type="entry name" value="Cyt_P450_sf"/>
</dbReference>
<dbReference type="GO" id="GO:0005506">
    <property type="term" value="F:iron ion binding"/>
    <property type="evidence" value="ECO:0007669"/>
    <property type="project" value="InterPro"/>
</dbReference>
<comment type="similarity">
    <text evidence="1">Belongs to the cytochrome P450 family.</text>
</comment>
<dbReference type="Gene3D" id="1.10.630.10">
    <property type="entry name" value="Cytochrome P450"/>
    <property type="match status" value="1"/>
</dbReference>
<dbReference type="CDD" id="cd00302">
    <property type="entry name" value="cytochrome_P450"/>
    <property type="match status" value="1"/>
</dbReference>
<dbReference type="AlphaFoldDB" id="A0A6J6C744"/>
<name>A0A6J6C744_9ZZZZ</name>
<organism evidence="2">
    <name type="scientific">freshwater metagenome</name>
    <dbReference type="NCBI Taxonomy" id="449393"/>
    <lineage>
        <taxon>unclassified sequences</taxon>
        <taxon>metagenomes</taxon>
        <taxon>ecological metagenomes</taxon>
    </lineage>
</organism>
<dbReference type="GO" id="GO:0020037">
    <property type="term" value="F:heme binding"/>
    <property type="evidence" value="ECO:0007669"/>
    <property type="project" value="InterPro"/>
</dbReference>
<dbReference type="InterPro" id="IPR017972">
    <property type="entry name" value="Cyt_P450_CS"/>
</dbReference>
<dbReference type="Pfam" id="PF00067">
    <property type="entry name" value="p450"/>
    <property type="match status" value="1"/>
</dbReference>
<dbReference type="SUPFAM" id="SSF48264">
    <property type="entry name" value="Cytochrome P450"/>
    <property type="match status" value="1"/>
</dbReference>
<proteinExistence type="inferred from homology"/>
<accession>A0A6J6C744</accession>
<dbReference type="PANTHER" id="PTHR46696:SF1">
    <property type="entry name" value="CYTOCHROME P450 YJIB-RELATED"/>
    <property type="match status" value="1"/>
</dbReference>
<evidence type="ECO:0000313" key="2">
    <source>
        <dbReference type="EMBL" id="CAB4546303.1"/>
    </source>
</evidence>
<dbReference type="PROSITE" id="PS00086">
    <property type="entry name" value="CYTOCHROME_P450"/>
    <property type="match status" value="1"/>
</dbReference>
<evidence type="ECO:0000256" key="1">
    <source>
        <dbReference type="ARBA" id="ARBA00010617"/>
    </source>
</evidence>